<dbReference type="Gene3D" id="1.50.10.10">
    <property type="match status" value="1"/>
</dbReference>
<dbReference type="GO" id="GO:0004573">
    <property type="term" value="F:Glc3Man9GlcNAc2 oligosaccharide glucosidase activity"/>
    <property type="evidence" value="ECO:0007669"/>
    <property type="project" value="UniProtKB-UniRule"/>
</dbReference>
<evidence type="ECO:0000256" key="7">
    <source>
        <dbReference type="ARBA" id="ARBA00022989"/>
    </source>
</evidence>
<gene>
    <name evidence="17" type="ORF">XA68_18203</name>
</gene>
<accession>A0A2A9PS22</accession>
<keyword evidence="4 12" id="KW-0378">Hydrolase</keyword>
<dbReference type="EMBL" id="LAZP02000009">
    <property type="protein sequence ID" value="PFH63066.1"/>
    <property type="molecule type" value="Genomic_DNA"/>
</dbReference>
<dbReference type="OrthoDB" id="410058at2759"/>
<comment type="subcellular location">
    <subcellularLocation>
        <location evidence="1 12">Endoplasmic reticulum membrane</location>
        <topology evidence="1 12">Single-pass type II membrane protein</topology>
    </subcellularLocation>
</comment>
<dbReference type="Proteomes" id="UP000037136">
    <property type="component" value="Unassembled WGS sequence"/>
</dbReference>
<feature type="domain" description="Glycosyl hydrolase family 63 N-terminal" evidence="16">
    <location>
        <begin position="36"/>
        <end position="265"/>
    </location>
</feature>
<dbReference type="InterPro" id="IPR008928">
    <property type="entry name" value="6-hairpin_glycosidase_sf"/>
</dbReference>
<evidence type="ECO:0000259" key="15">
    <source>
        <dbReference type="Pfam" id="PF03200"/>
    </source>
</evidence>
<dbReference type="InterPro" id="IPR012341">
    <property type="entry name" value="6hp_glycosidase-like_sf"/>
</dbReference>
<dbReference type="EC" id="3.2.1.106" evidence="11 12"/>
<evidence type="ECO:0000256" key="3">
    <source>
        <dbReference type="ARBA" id="ARBA00022692"/>
    </source>
</evidence>
<keyword evidence="14" id="KW-0732">Signal</keyword>
<dbReference type="Pfam" id="PF16923">
    <property type="entry name" value="Glyco_hydro_63N"/>
    <property type="match status" value="1"/>
</dbReference>
<reference evidence="17 18" key="1">
    <citation type="journal article" date="2015" name="BMC Genomics">
        <title>Gene expression during zombie ant biting behavior reflects the complexity underlying fungal parasitic behavioral manipulation.</title>
        <authorList>
            <person name="de Bekker C."/>
            <person name="Ohm R.A."/>
            <person name="Loreto R.G."/>
            <person name="Sebastian A."/>
            <person name="Albert I."/>
            <person name="Merrow M."/>
            <person name="Brachmann A."/>
            <person name="Hughes D.P."/>
        </authorList>
    </citation>
    <scope>NUCLEOTIDE SEQUENCE [LARGE SCALE GENOMIC DNA]</scope>
    <source>
        <strain evidence="17 18">SC16a</strain>
    </source>
</reference>
<keyword evidence="9 13" id="KW-0325">Glycoprotein</keyword>
<evidence type="ECO:0000313" key="17">
    <source>
        <dbReference type="EMBL" id="PFH63066.1"/>
    </source>
</evidence>
<evidence type="ECO:0000256" key="11">
    <source>
        <dbReference type="ARBA" id="ARBA00038888"/>
    </source>
</evidence>
<dbReference type="PANTHER" id="PTHR10412:SF11">
    <property type="entry name" value="MANNOSYL-OLIGOSACCHARIDE GLUCOSIDASE"/>
    <property type="match status" value="1"/>
</dbReference>
<name>A0A2A9PS22_OPHUN</name>
<dbReference type="PANTHER" id="PTHR10412">
    <property type="entry name" value="MANNOSYL-OLIGOSACCHARIDE GLUCOSIDASE"/>
    <property type="match status" value="1"/>
</dbReference>
<dbReference type="InterPro" id="IPR038518">
    <property type="entry name" value="Glyco_hydro_63N_sf"/>
</dbReference>
<dbReference type="AlphaFoldDB" id="A0A2A9PS22"/>
<dbReference type="GO" id="GO:0006487">
    <property type="term" value="P:protein N-linked glycosylation"/>
    <property type="evidence" value="ECO:0007669"/>
    <property type="project" value="UniProtKB-UniRule"/>
</dbReference>
<evidence type="ECO:0000256" key="4">
    <source>
        <dbReference type="ARBA" id="ARBA00022801"/>
    </source>
</evidence>
<evidence type="ECO:0000256" key="6">
    <source>
        <dbReference type="ARBA" id="ARBA00022968"/>
    </source>
</evidence>
<feature type="chain" id="PRO_5012608805" description="Mannosyl-oligosaccharide glucosidase" evidence="14">
    <location>
        <begin position="21"/>
        <end position="812"/>
    </location>
</feature>
<dbReference type="InterPro" id="IPR031335">
    <property type="entry name" value="Glyco_hydro_63_C"/>
</dbReference>
<comment type="catalytic activity">
    <reaction evidence="12">
        <text>N(4)-(alpha-D-Glc-(1-&gt;2)-alpha-D-Glc-(1-&gt;3)-alpha-D-Glc-(1-&gt;3)-alpha-D-Man-(1-&gt;2)-alpha-D-Man-(1-&gt;2)-alpha-D-Man-(1-&gt;3)-[alpha-D-Man-(1-&gt;2)-alpha-D-Man-(1-&gt;3)-[alpha-D-Man-(1-&gt;2)-alpha-D-Man-(1-&gt;6)]-alpha-D-Man-(1-&gt;6)]-beta-D-Man-(1-&gt;4)-beta-D-GlcNAc-(1-&gt;4)-beta-D-GlcNAc)-L-asparaginyl-[protein] + H2O = N(4)-(alpha-D-Glc-(1-&gt;3)-alpha-D-Glc-(1-&gt;3)-alpha-D-Man-(1-&gt;2)-alpha-D-Man-(1-&gt;2)-alpha-D-Man-(1-&gt;3)-[alpha-D-Man-(1-&gt;2)-alpha-D-Man-(1-&gt;3)-[alpha-D-Man-(1-&gt;2)-alpha-D-Man-(1-&gt;6)]-alpha-D-Man-(1-&gt;6)]-beta-D-Man-(1-&gt;4)-beta-D-GlcNAc-(1-&gt;4)-beta-D-GlcNAc)-L-asparaginyl-[protein] + beta-D-glucose</text>
        <dbReference type="Rhea" id="RHEA:55988"/>
        <dbReference type="Rhea" id="RHEA-COMP:12806"/>
        <dbReference type="Rhea" id="RHEA-COMP:14355"/>
        <dbReference type="ChEBI" id="CHEBI:15377"/>
        <dbReference type="ChEBI" id="CHEBI:15903"/>
        <dbReference type="ChEBI" id="CHEBI:59082"/>
        <dbReference type="ChEBI" id="CHEBI:132537"/>
        <dbReference type="EC" id="3.2.1.106"/>
    </reaction>
</comment>
<keyword evidence="18" id="KW-1185">Reference proteome</keyword>
<dbReference type="Pfam" id="PF03200">
    <property type="entry name" value="Glyco_hydro_63"/>
    <property type="match status" value="1"/>
</dbReference>
<dbReference type="InterPro" id="IPR004888">
    <property type="entry name" value="Glycoside_hydrolase_63"/>
</dbReference>
<protein>
    <recommendedName>
        <fullName evidence="11 12">Mannosyl-oligosaccharide glucosidase</fullName>
        <ecNumber evidence="11 12">3.2.1.106</ecNumber>
    </recommendedName>
    <alternativeName>
        <fullName evidence="13">Glucosidase I</fullName>
    </alternativeName>
</protein>
<dbReference type="GO" id="GO:0005789">
    <property type="term" value="C:endoplasmic reticulum membrane"/>
    <property type="evidence" value="ECO:0007669"/>
    <property type="project" value="UniProtKB-SubCell"/>
</dbReference>
<evidence type="ECO:0000256" key="12">
    <source>
        <dbReference type="RuleBase" id="RU368089"/>
    </source>
</evidence>
<keyword evidence="6" id="KW-0735">Signal-anchor</keyword>
<reference evidence="17 18" key="2">
    <citation type="journal article" date="2017" name="Sci. Rep.">
        <title>Ant-infecting Ophiocordyceps genomes reveal a high diversity of potential behavioral manipulation genes and a possible major role for enterotoxins.</title>
        <authorList>
            <person name="de Bekker C."/>
            <person name="Ohm R.A."/>
            <person name="Evans H.C."/>
            <person name="Brachmann A."/>
            <person name="Hughes D.P."/>
        </authorList>
    </citation>
    <scope>NUCLEOTIDE SEQUENCE [LARGE SCALE GENOMIC DNA]</scope>
    <source>
        <strain evidence="17 18">SC16a</strain>
    </source>
</reference>
<feature type="domain" description="Glycosyl hydrolase family 63 C-terminal" evidence="15">
    <location>
        <begin position="303"/>
        <end position="806"/>
    </location>
</feature>
<dbReference type="GO" id="GO:0009311">
    <property type="term" value="P:oligosaccharide metabolic process"/>
    <property type="evidence" value="ECO:0007669"/>
    <property type="project" value="UniProtKB-UniRule"/>
</dbReference>
<sequence>MARLVRFVLLAAAVLVSASGDESVLTAEINRLNNQSLFWGPYKPNLYFGLRPRVPKALWTGLMWGRMENFEDIKDGFRYTCEQGNDIPGYGWDEFDARTGGVQTIHDEGNNIDIITSFVKIPGGGHGGSWAARIKGAPRASAPPKLKTTVVYYLAQEGDGDLEPQGQNSDAGFQGPVSFRGNSEDLGAYTMVVTEGHGDHPKSDNELISSRTGDTTVVYSQQLAHDMLWQAKAVVFQQLQRSAAEVQEAMAGDDGQATPPPWQVYRIQHKPGKGNVHVVQKTFEGPFQFDVLFSSASAGVELTSEVATREMQRTSTAFSERFARIFNLQPPFTGDKYVKFGKSMLSNLIGGIGYFYGEQLVDRSYASEYDEEGEGFWLETAEARARGGQKLEGPYELFTSTPSRSFFPRGFLWDEGFHLLLIADWDMDLALDMMRSWFATMDDDGWIPREQILGPEARSKVPEEFQVQYPHYANPPTLFLVVDRLTQRLLLRHNGSGTAGKERLGTDGDDEEKLYTAHVDQEEMGWDYLRRLYPRLRRQYDWFRKTQGGDVKSYDRETQAPKEAYRWRGRTETHCLTSGLDDYPRAQPPHPGELHVDLLSWVGLMTGTLMRLADGLGMTDERDELRGRLDGIESNLVKLHWSEAEGCFCDASVDEFEEHRLVCHQGYVSLFPLLVGGLLKDDDERVGKVLDLLADDERLWTRFGLRSLSGKDELFGSGENYWRGPVWMPVNYMAVMRLRSIATGTGPFSSRARTLYTKLRLNLVRTVYESWEKTGFAWEQYHSSDGEGQRTRGFTGWTSLVLGLMALEDESA</sequence>
<evidence type="ECO:0000256" key="5">
    <source>
        <dbReference type="ARBA" id="ARBA00022824"/>
    </source>
</evidence>
<comment type="caution">
    <text evidence="17">The sequence shown here is derived from an EMBL/GenBank/DDBJ whole genome shotgun (WGS) entry which is preliminary data.</text>
</comment>
<comment type="similarity">
    <text evidence="2 12">Belongs to the glycosyl hydrolase 63 family.</text>
</comment>
<evidence type="ECO:0000256" key="14">
    <source>
        <dbReference type="SAM" id="SignalP"/>
    </source>
</evidence>
<dbReference type="InterPro" id="IPR031631">
    <property type="entry name" value="Glyco_hydro_63N"/>
</dbReference>
<evidence type="ECO:0000259" key="16">
    <source>
        <dbReference type="Pfam" id="PF16923"/>
    </source>
</evidence>
<evidence type="ECO:0000256" key="8">
    <source>
        <dbReference type="ARBA" id="ARBA00023136"/>
    </source>
</evidence>
<evidence type="ECO:0000256" key="1">
    <source>
        <dbReference type="ARBA" id="ARBA00004648"/>
    </source>
</evidence>
<evidence type="ECO:0000256" key="9">
    <source>
        <dbReference type="ARBA" id="ARBA00023180"/>
    </source>
</evidence>
<evidence type="ECO:0000313" key="18">
    <source>
        <dbReference type="Proteomes" id="UP000037136"/>
    </source>
</evidence>
<keyword evidence="3" id="KW-0812">Transmembrane</keyword>
<evidence type="ECO:0000256" key="10">
    <source>
        <dbReference type="ARBA" id="ARBA00023295"/>
    </source>
</evidence>
<dbReference type="SUPFAM" id="SSF48208">
    <property type="entry name" value="Six-hairpin glycosidases"/>
    <property type="match status" value="1"/>
</dbReference>
<dbReference type="STRING" id="268505.A0A2A9PS22"/>
<comment type="pathway">
    <text evidence="13">Glycan metabolism; N-glycan degradation.</text>
</comment>
<comment type="function">
    <text evidence="12">Cleaves the distal alpha 1,2-linked glucose residue from the Glc(3)Man(9)GlcNAc(2) oligosaccharide precursor.</text>
</comment>
<keyword evidence="10 12" id="KW-0326">Glycosidase</keyword>
<keyword evidence="7" id="KW-1133">Transmembrane helix</keyword>
<dbReference type="Gene3D" id="2.70.98.110">
    <property type="entry name" value="Glycosyl hydrolase family 63, N-terminal domain"/>
    <property type="match status" value="1"/>
</dbReference>
<evidence type="ECO:0000256" key="13">
    <source>
        <dbReference type="RuleBase" id="RU369107"/>
    </source>
</evidence>
<dbReference type="FunFam" id="2.70.98.110:FF:000003">
    <property type="entry name" value="Probable mannosyl-oligosaccharide glucosidase"/>
    <property type="match status" value="1"/>
</dbReference>
<feature type="signal peptide" evidence="14">
    <location>
        <begin position="1"/>
        <end position="20"/>
    </location>
</feature>
<keyword evidence="8" id="KW-0472">Membrane</keyword>
<organism evidence="17 18">
    <name type="scientific">Ophiocordyceps unilateralis</name>
    <name type="common">Zombie-ant fungus</name>
    <name type="synonym">Torrubia unilateralis</name>
    <dbReference type="NCBI Taxonomy" id="268505"/>
    <lineage>
        <taxon>Eukaryota</taxon>
        <taxon>Fungi</taxon>
        <taxon>Dikarya</taxon>
        <taxon>Ascomycota</taxon>
        <taxon>Pezizomycotina</taxon>
        <taxon>Sordariomycetes</taxon>
        <taxon>Hypocreomycetidae</taxon>
        <taxon>Hypocreales</taxon>
        <taxon>Ophiocordycipitaceae</taxon>
        <taxon>Ophiocordyceps</taxon>
    </lineage>
</organism>
<evidence type="ECO:0000256" key="2">
    <source>
        <dbReference type="ARBA" id="ARBA00010833"/>
    </source>
</evidence>
<keyword evidence="5 12" id="KW-0256">Endoplasmic reticulum</keyword>
<proteinExistence type="inferred from homology"/>